<dbReference type="InterPro" id="IPR016009">
    <property type="entry name" value="tRNA_MeTrfase_TRMD/TRM10"/>
</dbReference>
<evidence type="ECO:0000256" key="13">
    <source>
        <dbReference type="ARBA" id="ARBA00033392"/>
    </source>
</evidence>
<dbReference type="CDD" id="cd18080">
    <property type="entry name" value="TrmD-like"/>
    <property type="match status" value="1"/>
</dbReference>
<dbReference type="OrthoDB" id="9807416at2"/>
<keyword evidence="7 15" id="KW-0963">Cytoplasm</keyword>
<dbReference type="RefSeq" id="WP_092637946.1">
    <property type="nucleotide sequence ID" value="NZ_FNID01000004.1"/>
</dbReference>
<accession>A0A1G9VKW1</accession>
<dbReference type="NCBIfam" id="NF000648">
    <property type="entry name" value="PRK00026.1"/>
    <property type="match status" value="1"/>
</dbReference>
<evidence type="ECO:0000256" key="4">
    <source>
        <dbReference type="ARBA" id="ARBA00011738"/>
    </source>
</evidence>
<dbReference type="Proteomes" id="UP000199182">
    <property type="component" value="Unassembled WGS sequence"/>
</dbReference>
<comment type="similarity">
    <text evidence="3 15 17">Belongs to the RNA methyltransferase TrmD family.</text>
</comment>
<evidence type="ECO:0000256" key="2">
    <source>
        <dbReference type="ARBA" id="ARBA00004496"/>
    </source>
</evidence>
<keyword evidence="20" id="KW-1185">Reference proteome</keyword>
<dbReference type="Gene3D" id="3.40.1280.10">
    <property type="match status" value="1"/>
</dbReference>
<evidence type="ECO:0000256" key="6">
    <source>
        <dbReference type="ARBA" id="ARBA00014679"/>
    </source>
</evidence>
<evidence type="ECO:0000256" key="11">
    <source>
        <dbReference type="ARBA" id="ARBA00022694"/>
    </source>
</evidence>
<dbReference type="Pfam" id="PF01746">
    <property type="entry name" value="tRNA_m1G_MT"/>
    <property type="match status" value="1"/>
</dbReference>
<dbReference type="InterPro" id="IPR029026">
    <property type="entry name" value="tRNA_m1G_MTases_N"/>
</dbReference>
<dbReference type="NCBIfam" id="TIGR00088">
    <property type="entry name" value="trmD"/>
    <property type="match status" value="1"/>
</dbReference>
<dbReference type="PANTHER" id="PTHR46417:SF1">
    <property type="entry name" value="TRNA (GUANINE-N(1)-)-METHYLTRANSFERASE"/>
    <property type="match status" value="1"/>
</dbReference>
<comment type="subcellular location">
    <subcellularLocation>
        <location evidence="2 15 17">Cytoplasm</location>
    </subcellularLocation>
</comment>
<evidence type="ECO:0000256" key="16">
    <source>
        <dbReference type="PIRSR" id="PIRSR000386-1"/>
    </source>
</evidence>
<keyword evidence="11 15" id="KW-0819">tRNA processing</keyword>
<evidence type="ECO:0000256" key="14">
    <source>
        <dbReference type="ARBA" id="ARBA00047783"/>
    </source>
</evidence>
<dbReference type="GO" id="GO:0052906">
    <property type="term" value="F:tRNA (guanine(37)-N1)-methyltransferase activity"/>
    <property type="evidence" value="ECO:0007669"/>
    <property type="project" value="UniProtKB-UniRule"/>
</dbReference>
<evidence type="ECO:0000256" key="5">
    <source>
        <dbReference type="ARBA" id="ARBA00012807"/>
    </source>
</evidence>
<name>A0A1G9VKW1_9FIRM</name>
<dbReference type="EMBL" id="FNID01000004">
    <property type="protein sequence ID" value="SDM72465.1"/>
    <property type="molecule type" value="Genomic_DNA"/>
</dbReference>
<evidence type="ECO:0000259" key="18">
    <source>
        <dbReference type="Pfam" id="PF01746"/>
    </source>
</evidence>
<dbReference type="GO" id="GO:0005829">
    <property type="term" value="C:cytosol"/>
    <property type="evidence" value="ECO:0007669"/>
    <property type="project" value="TreeGrafter"/>
</dbReference>
<comment type="function">
    <text evidence="1 15 17">Specifically methylates guanosine-37 in various tRNAs.</text>
</comment>
<feature type="binding site" evidence="15 16">
    <location>
        <begin position="133"/>
        <end position="138"/>
    </location>
    <ligand>
        <name>S-adenosyl-L-methionine</name>
        <dbReference type="ChEBI" id="CHEBI:59789"/>
    </ligand>
</feature>
<evidence type="ECO:0000256" key="1">
    <source>
        <dbReference type="ARBA" id="ARBA00002634"/>
    </source>
</evidence>
<evidence type="ECO:0000256" key="8">
    <source>
        <dbReference type="ARBA" id="ARBA00022603"/>
    </source>
</evidence>
<dbReference type="InterPro" id="IPR002649">
    <property type="entry name" value="tRNA_m1G_MeTrfase_TrmD"/>
</dbReference>
<evidence type="ECO:0000256" key="17">
    <source>
        <dbReference type="RuleBase" id="RU003464"/>
    </source>
</evidence>
<keyword evidence="9 15" id="KW-0808">Transferase</keyword>
<dbReference type="InterPro" id="IPR029028">
    <property type="entry name" value="Alpha/beta_knot_MTases"/>
</dbReference>
<dbReference type="EC" id="2.1.1.228" evidence="5 15"/>
<dbReference type="STRING" id="258515.SAMN05192585_10428"/>
<reference evidence="19 20" key="1">
    <citation type="submission" date="2016-10" db="EMBL/GenBank/DDBJ databases">
        <authorList>
            <person name="de Groot N.N."/>
        </authorList>
    </citation>
    <scope>NUCLEOTIDE SEQUENCE [LARGE SCALE GENOMIC DNA]</scope>
    <source>
        <strain evidence="19 20">CGMCC 1.5012</strain>
    </source>
</reference>
<dbReference type="PIRSF" id="PIRSF000386">
    <property type="entry name" value="tRNA_mtase"/>
    <property type="match status" value="1"/>
</dbReference>
<dbReference type="SUPFAM" id="SSF75217">
    <property type="entry name" value="alpha/beta knot"/>
    <property type="match status" value="1"/>
</dbReference>
<comment type="subunit">
    <text evidence="4 15 17">Homodimer.</text>
</comment>
<keyword evidence="8 15" id="KW-0489">Methyltransferase</keyword>
<dbReference type="Gene3D" id="1.10.1270.20">
    <property type="entry name" value="tRNA(m1g37)methyltransferase, domain 2"/>
    <property type="match status" value="1"/>
</dbReference>
<dbReference type="PANTHER" id="PTHR46417">
    <property type="entry name" value="TRNA (GUANINE-N(1)-)-METHYLTRANSFERASE"/>
    <property type="match status" value="1"/>
</dbReference>
<evidence type="ECO:0000256" key="3">
    <source>
        <dbReference type="ARBA" id="ARBA00007630"/>
    </source>
</evidence>
<dbReference type="InterPro" id="IPR023148">
    <property type="entry name" value="tRNA_m1G_MeTrfase_C_sf"/>
</dbReference>
<proteinExistence type="inferred from homology"/>
<sequence length="255" mass="29172">MRFDIATLFPAMCETVVNESITGRAIRAGLMECYCHDIRAYTQDKHRRVDDTPYGGGMGMLMQAEPIYRCFLDIEAQLGERPHVIYMSPKGTRLTQQRVAELSRLPNLFILCGHYEGVDQRVLDKIVNEEISIGDYVLTGGELPALVLVDTVARMCEGVLSSEECFTQESHYSGLLEYPQYTRPPEWEGMTVPDVLLTGHHANIEKWRREQMLMLTYDKRKDMLKSAQLSEKDIKFLQSYKKQLAQKAAQGQQEP</sequence>
<evidence type="ECO:0000256" key="15">
    <source>
        <dbReference type="HAMAP-Rule" id="MF_00605"/>
    </source>
</evidence>
<dbReference type="FunFam" id="3.40.1280.10:FF:000001">
    <property type="entry name" value="tRNA (guanine-N(1)-)-methyltransferase"/>
    <property type="match status" value="1"/>
</dbReference>
<evidence type="ECO:0000313" key="20">
    <source>
        <dbReference type="Proteomes" id="UP000199182"/>
    </source>
</evidence>
<evidence type="ECO:0000256" key="9">
    <source>
        <dbReference type="ARBA" id="ARBA00022679"/>
    </source>
</evidence>
<organism evidence="19 20">
    <name type="scientific">Acetanaerobacterium elongatum</name>
    <dbReference type="NCBI Taxonomy" id="258515"/>
    <lineage>
        <taxon>Bacteria</taxon>
        <taxon>Bacillati</taxon>
        <taxon>Bacillota</taxon>
        <taxon>Clostridia</taxon>
        <taxon>Eubacteriales</taxon>
        <taxon>Oscillospiraceae</taxon>
        <taxon>Acetanaerobacterium</taxon>
    </lineage>
</organism>
<dbReference type="FunFam" id="1.10.1270.20:FF:000001">
    <property type="entry name" value="tRNA (guanine-N(1)-)-methyltransferase"/>
    <property type="match status" value="1"/>
</dbReference>
<protein>
    <recommendedName>
        <fullName evidence="6 15">tRNA (guanine-N(1)-)-methyltransferase</fullName>
        <ecNumber evidence="5 15">2.1.1.228</ecNumber>
    </recommendedName>
    <alternativeName>
        <fullName evidence="12 15">M1G-methyltransferase</fullName>
    </alternativeName>
    <alternativeName>
        <fullName evidence="13 15">tRNA [GM37] methyltransferase</fullName>
    </alternativeName>
</protein>
<dbReference type="AlphaFoldDB" id="A0A1G9VKW1"/>
<evidence type="ECO:0000313" key="19">
    <source>
        <dbReference type="EMBL" id="SDM72465.1"/>
    </source>
</evidence>
<feature type="binding site" evidence="15 16">
    <location>
        <position position="113"/>
    </location>
    <ligand>
        <name>S-adenosyl-L-methionine</name>
        <dbReference type="ChEBI" id="CHEBI:59789"/>
    </ligand>
</feature>
<feature type="domain" description="tRNA methyltransferase TRMD/TRM10-type" evidence="18">
    <location>
        <begin position="1"/>
        <end position="225"/>
    </location>
</feature>
<comment type="catalytic activity">
    <reaction evidence="14 15 17">
        <text>guanosine(37) in tRNA + S-adenosyl-L-methionine = N(1)-methylguanosine(37) in tRNA + S-adenosyl-L-homocysteine + H(+)</text>
        <dbReference type="Rhea" id="RHEA:36899"/>
        <dbReference type="Rhea" id="RHEA-COMP:10145"/>
        <dbReference type="Rhea" id="RHEA-COMP:10147"/>
        <dbReference type="ChEBI" id="CHEBI:15378"/>
        <dbReference type="ChEBI" id="CHEBI:57856"/>
        <dbReference type="ChEBI" id="CHEBI:59789"/>
        <dbReference type="ChEBI" id="CHEBI:73542"/>
        <dbReference type="ChEBI" id="CHEBI:74269"/>
        <dbReference type="EC" id="2.1.1.228"/>
    </reaction>
</comment>
<evidence type="ECO:0000256" key="12">
    <source>
        <dbReference type="ARBA" id="ARBA00029736"/>
    </source>
</evidence>
<keyword evidence="10 15" id="KW-0949">S-adenosyl-L-methionine</keyword>
<dbReference type="HAMAP" id="MF_00605">
    <property type="entry name" value="TrmD"/>
    <property type="match status" value="1"/>
</dbReference>
<evidence type="ECO:0000256" key="10">
    <source>
        <dbReference type="ARBA" id="ARBA00022691"/>
    </source>
</evidence>
<gene>
    <name evidence="15" type="primary">trmD</name>
    <name evidence="19" type="ORF">SAMN05192585_10428</name>
</gene>
<dbReference type="GO" id="GO:0002939">
    <property type="term" value="P:tRNA N1-guanine methylation"/>
    <property type="evidence" value="ECO:0007669"/>
    <property type="project" value="TreeGrafter"/>
</dbReference>
<evidence type="ECO:0000256" key="7">
    <source>
        <dbReference type="ARBA" id="ARBA00022490"/>
    </source>
</evidence>